<reference evidence="1 2" key="1">
    <citation type="submission" date="2021-07" db="EMBL/GenBank/DDBJ databases">
        <authorList>
            <consortium name="Genoscope - CEA"/>
            <person name="William W."/>
        </authorList>
    </citation>
    <scope>NUCLEOTIDE SEQUENCE [LARGE SCALE GENOMIC DNA]</scope>
</reference>
<dbReference type="Gramene" id="A09p73880.2_BraZ1">
    <property type="protein sequence ID" value="A09p73880.2_BraZ1.CDS.1"/>
    <property type="gene ID" value="A09g73880.2_BraZ1"/>
</dbReference>
<dbReference type="EMBL" id="LS974625">
    <property type="protein sequence ID" value="CAG7866921.1"/>
    <property type="molecule type" value="Genomic_DNA"/>
</dbReference>
<organism evidence="1 2">
    <name type="scientific">Brassica campestris</name>
    <name type="common">Field mustard</name>
    <dbReference type="NCBI Taxonomy" id="3711"/>
    <lineage>
        <taxon>Eukaryota</taxon>
        <taxon>Viridiplantae</taxon>
        <taxon>Streptophyta</taxon>
        <taxon>Embryophyta</taxon>
        <taxon>Tracheophyta</taxon>
        <taxon>Spermatophyta</taxon>
        <taxon>Magnoliopsida</taxon>
        <taxon>eudicotyledons</taxon>
        <taxon>Gunneridae</taxon>
        <taxon>Pentapetalae</taxon>
        <taxon>rosids</taxon>
        <taxon>malvids</taxon>
        <taxon>Brassicales</taxon>
        <taxon>Brassicaceae</taxon>
        <taxon>Brassiceae</taxon>
        <taxon>Brassica</taxon>
    </lineage>
</organism>
<dbReference type="Proteomes" id="UP000694005">
    <property type="component" value="Chromosome A09"/>
</dbReference>
<accession>A0A8D9D0P1</accession>
<evidence type="ECO:0000313" key="1">
    <source>
        <dbReference type="EMBL" id="CAG7866921.1"/>
    </source>
</evidence>
<gene>
    <name evidence="1" type="ORF">BRAPAZ1V2_A09P73880.2</name>
</gene>
<sequence length="55" mass="6205">MEGEVRRGDLVTTEFEDHEAVFSDRDSYALEELVVEVSDVFVFELVLGEGKTPRG</sequence>
<dbReference type="AlphaFoldDB" id="A0A8D9D0P1"/>
<protein>
    <submittedName>
        <fullName evidence="1">Uncharacterized protein</fullName>
    </submittedName>
</protein>
<name>A0A8D9D0P1_BRACM</name>
<proteinExistence type="predicted"/>
<evidence type="ECO:0000313" key="2">
    <source>
        <dbReference type="Proteomes" id="UP000694005"/>
    </source>
</evidence>